<keyword evidence="5 7" id="KW-0378">Hydrolase</keyword>
<evidence type="ECO:0000256" key="3">
    <source>
        <dbReference type="ARBA" id="ARBA00022670"/>
    </source>
</evidence>
<name>A0A9W6WHJ7_9STRA</name>
<comment type="similarity">
    <text evidence="1 7">Belongs to the peptidase S10 family.</text>
</comment>
<proteinExistence type="inferred from homology"/>
<evidence type="ECO:0000313" key="8">
    <source>
        <dbReference type="EMBL" id="GMF13193.1"/>
    </source>
</evidence>
<organism evidence="8 9">
    <name type="scientific">Phytophthora lilii</name>
    <dbReference type="NCBI Taxonomy" id="2077276"/>
    <lineage>
        <taxon>Eukaryota</taxon>
        <taxon>Sar</taxon>
        <taxon>Stramenopiles</taxon>
        <taxon>Oomycota</taxon>
        <taxon>Peronosporomycetes</taxon>
        <taxon>Peronosporales</taxon>
        <taxon>Peronosporaceae</taxon>
        <taxon>Phytophthora</taxon>
    </lineage>
</organism>
<dbReference type="PRINTS" id="PR00724">
    <property type="entry name" value="CRBOXYPTASEC"/>
</dbReference>
<feature type="chain" id="PRO_5041019510" description="Carboxypeptidase" evidence="7">
    <location>
        <begin position="18"/>
        <end position="468"/>
    </location>
</feature>
<dbReference type="Pfam" id="PF00450">
    <property type="entry name" value="Peptidase_S10"/>
    <property type="match status" value="1"/>
</dbReference>
<evidence type="ECO:0000256" key="1">
    <source>
        <dbReference type="ARBA" id="ARBA00009431"/>
    </source>
</evidence>
<dbReference type="InterPro" id="IPR018202">
    <property type="entry name" value="Ser_caboxypep_ser_AS"/>
</dbReference>
<feature type="signal peptide" evidence="7">
    <location>
        <begin position="1"/>
        <end position="17"/>
    </location>
</feature>
<evidence type="ECO:0000256" key="6">
    <source>
        <dbReference type="ARBA" id="ARBA00023180"/>
    </source>
</evidence>
<dbReference type="EMBL" id="BSXW01000146">
    <property type="protein sequence ID" value="GMF13193.1"/>
    <property type="molecule type" value="Genomic_DNA"/>
</dbReference>
<sequence length="468" mass="51294">MLFFAVFALLGVSFSAGLPTPSSLEVHSFKETDASGRACRACCSPEKQDSGYINLPNRVDSHYFYWYFESCSEPATDPLMLWIPGGPGMGGTFGLLAENGPCTVNADLSTKLNPFSWTASANMVWVDLPANSGFSYSTTAEDDEFTDERVSESVFWFLQGFFRKHQDLIGRELFLVGESYGGHYIPSIAHYIWKKQGEHLFAPASAESIPINLRGVSVGNGLTDPVEVLTHYIDMANNPYNITVVNDTQLEAMEAAVAKCRSFLNVCQVKSSSCGAAGSFCQVTQLLPLLEAHRSPYDLRRPCESAISNASACIPNVPSIKAYLDLPKLRAFLEVNPRRGEWILLNSTINAAFFGAPSYSGFKSVEEKLSELLDAGLRVLLYAGDADILCDNYAIKATAEKLNWFGSTGFSTAKERSYMTARGIDAGTVQSYSSLTYVKVYNAGHMVPADQPEVALDMISRFLQDKPL</sequence>
<evidence type="ECO:0000256" key="7">
    <source>
        <dbReference type="RuleBase" id="RU361156"/>
    </source>
</evidence>
<dbReference type="PANTHER" id="PTHR11802:SF113">
    <property type="entry name" value="SERINE CARBOXYPEPTIDASE CTSA-4.1"/>
    <property type="match status" value="1"/>
</dbReference>
<reference evidence="8" key="1">
    <citation type="submission" date="2023-04" db="EMBL/GenBank/DDBJ databases">
        <title>Phytophthora lilii NBRC 32176.</title>
        <authorList>
            <person name="Ichikawa N."/>
            <person name="Sato H."/>
            <person name="Tonouchi N."/>
        </authorList>
    </citation>
    <scope>NUCLEOTIDE SEQUENCE</scope>
    <source>
        <strain evidence="8">NBRC 32176</strain>
    </source>
</reference>
<accession>A0A9W6WHJ7</accession>
<dbReference type="GO" id="GO:0006508">
    <property type="term" value="P:proteolysis"/>
    <property type="evidence" value="ECO:0007669"/>
    <property type="project" value="UniProtKB-KW"/>
</dbReference>
<dbReference type="AlphaFoldDB" id="A0A9W6WHJ7"/>
<dbReference type="SUPFAM" id="SSF53474">
    <property type="entry name" value="alpha/beta-Hydrolases"/>
    <property type="match status" value="1"/>
</dbReference>
<dbReference type="PANTHER" id="PTHR11802">
    <property type="entry name" value="SERINE PROTEASE FAMILY S10 SERINE CARBOXYPEPTIDASE"/>
    <property type="match status" value="1"/>
</dbReference>
<keyword evidence="9" id="KW-1185">Reference proteome</keyword>
<evidence type="ECO:0000256" key="2">
    <source>
        <dbReference type="ARBA" id="ARBA00022645"/>
    </source>
</evidence>
<dbReference type="EC" id="3.4.16.-" evidence="7"/>
<dbReference type="PROSITE" id="PS00131">
    <property type="entry name" value="CARBOXYPEPT_SER_SER"/>
    <property type="match status" value="1"/>
</dbReference>
<gene>
    <name evidence="8" type="ORF">Plil01_000369300</name>
</gene>
<keyword evidence="4 7" id="KW-0732">Signal</keyword>
<dbReference type="OrthoDB" id="443318at2759"/>
<dbReference type="PROSITE" id="PS00560">
    <property type="entry name" value="CARBOXYPEPT_SER_HIS"/>
    <property type="match status" value="1"/>
</dbReference>
<dbReference type="Gene3D" id="3.40.50.1820">
    <property type="entry name" value="alpha/beta hydrolase"/>
    <property type="match status" value="1"/>
</dbReference>
<keyword evidence="3 7" id="KW-0645">Protease</keyword>
<keyword evidence="6" id="KW-0325">Glycoprotein</keyword>
<comment type="caution">
    <text evidence="8">The sequence shown here is derived from an EMBL/GenBank/DDBJ whole genome shotgun (WGS) entry which is preliminary data.</text>
</comment>
<evidence type="ECO:0000256" key="4">
    <source>
        <dbReference type="ARBA" id="ARBA00022729"/>
    </source>
</evidence>
<dbReference type="Gene3D" id="1.10.287.410">
    <property type="match status" value="1"/>
</dbReference>
<dbReference type="GO" id="GO:0004185">
    <property type="term" value="F:serine-type carboxypeptidase activity"/>
    <property type="evidence" value="ECO:0007669"/>
    <property type="project" value="UniProtKB-UniRule"/>
</dbReference>
<dbReference type="Proteomes" id="UP001165083">
    <property type="component" value="Unassembled WGS sequence"/>
</dbReference>
<dbReference type="InterPro" id="IPR001563">
    <property type="entry name" value="Peptidase_S10"/>
</dbReference>
<dbReference type="InterPro" id="IPR033124">
    <property type="entry name" value="Ser_caboxypep_his_AS"/>
</dbReference>
<keyword evidence="2 7" id="KW-0121">Carboxypeptidase</keyword>
<evidence type="ECO:0000256" key="5">
    <source>
        <dbReference type="ARBA" id="ARBA00022801"/>
    </source>
</evidence>
<dbReference type="InterPro" id="IPR029058">
    <property type="entry name" value="AB_hydrolase_fold"/>
</dbReference>
<evidence type="ECO:0000313" key="9">
    <source>
        <dbReference type="Proteomes" id="UP001165083"/>
    </source>
</evidence>
<protein>
    <recommendedName>
        <fullName evidence="7">Carboxypeptidase</fullName>
        <ecNumber evidence="7">3.4.16.-</ecNumber>
    </recommendedName>
</protein>